<evidence type="ECO:0000256" key="3">
    <source>
        <dbReference type="ARBA" id="ARBA00022695"/>
    </source>
</evidence>
<sequence>MALWISLKERSEIALARSHLFTLILFILSVNIPEHHRLAILKSIWIAARRCAMGLPWSPCFVYNRRFRSINRTLRKYLPLVASLDLTRGQRAVLLTYFRLYKSLDLQAKVDYESVAATLTESEQQKVDQVCEEFRLFGSRFDFSFRHVLKKTHFLGPKGFMKGSCRPTGQKTGREYAVSLVLNHIKSVTDFFANLSADGRSHVETLFQYTVAALTYCPEEGERPLTLTEWEGEFLFSTLSPVWGEGTKAPPPNGHIGYRLTAFNDGGGKARIIGIVNPFVQSLLKPLHDGIFSWLKRQREDYTFDQDGIKKTYFEWVRLGKPIYSLDLSSATDKLPLSVQLAILESSLPLDVIESLRFLFTHPYLVPPKGPRHEDVNLEPYSEWHQVSYGRGQGMGIYGSWALLALTHHVIIRHLAEKNRLEWRNNYGIVGDDIVIADADLAAEYLRFMTDELSMKISLHKSVTPSSFKGMEFCSRLFTSRGEVSPLPTGVIRNNNTFELLQTMLFGKSKLNFHLMNMIPWYLLEVFLILDKVHVRSLPISASDRFQVSGANRTLIRDHFSTYFRSKIVLHLPKIGSPDPWWFSMLDMPDCPFDTPDSRLRISRMDLSELEKLMSVALLRWSMLSLHENGVKRAYDLAFLSTLVDLGVLVLEFHTRREGPRAPLVKRGKPVQVSWKEYVRRDFDTLFRHHRFIKNGWYV</sequence>
<dbReference type="EMBL" id="BK061366">
    <property type="protein sequence ID" value="DAZ90601.1"/>
    <property type="molecule type" value="Genomic_RNA"/>
</dbReference>
<name>A0A9N7AB17_9VIRU</name>
<dbReference type="InterPro" id="IPR008686">
    <property type="entry name" value="RNA_pol_mitovir"/>
</dbReference>
<dbReference type="InterPro" id="IPR043502">
    <property type="entry name" value="DNA/RNA_pol_sf"/>
</dbReference>
<protein>
    <submittedName>
        <fullName evidence="4">RdRp</fullName>
    </submittedName>
</protein>
<reference evidence="4" key="1">
    <citation type="journal article" date="2022" name="Environ. Microbiol.">
        <title>An in silico analysis revealed a novel evolutionary lineage of putative mitoviruses.</title>
        <authorList>
            <person name="Jacquat A.G."/>
            <person name="Ulla S.B."/>
            <person name="Debat H.J."/>
            <person name="Munoz-Adalia E.J."/>
            <person name="Theumer M.G."/>
            <person name="Garcia Pedrajas M.D."/>
            <person name="Dambolena J.S."/>
        </authorList>
    </citation>
    <scope>NUCLEOTIDE SEQUENCE</scope>
</reference>
<dbReference type="PANTHER" id="PTHR34456">
    <property type="entry name" value="MITOVIRUS RNA-DEPENDENT RNA POLYMERASE"/>
    <property type="match status" value="1"/>
</dbReference>
<evidence type="ECO:0000256" key="2">
    <source>
        <dbReference type="ARBA" id="ARBA00022679"/>
    </source>
</evidence>
<keyword evidence="3" id="KW-0548">Nucleotidyltransferase</keyword>
<keyword evidence="2" id="KW-0808">Transferase</keyword>
<organism evidence="4">
    <name type="scientific">Halichondria panicea mitovirus 2</name>
    <dbReference type="NCBI Taxonomy" id="2950718"/>
    <lineage>
        <taxon>Viruses</taxon>
        <taxon>Riboviria</taxon>
        <taxon>Orthornavirae</taxon>
        <taxon>Lenarviricota</taxon>
        <taxon>Howeltoviricetes</taxon>
        <taxon>Cryppavirales</taxon>
        <taxon>Mitoviridae</taxon>
        <taxon>Mitovirus</taxon>
    </lineage>
</organism>
<accession>A0A9N7AB17</accession>
<dbReference type="PANTHER" id="PTHR34456:SF13">
    <property type="entry name" value="REVERSE TRANSCRIPTASE DOMAIN-CONTAINING PROTEIN"/>
    <property type="match status" value="1"/>
</dbReference>
<proteinExistence type="predicted"/>
<dbReference type="Pfam" id="PF05919">
    <property type="entry name" value="Mitovir_RNA_pol"/>
    <property type="match status" value="1"/>
</dbReference>
<keyword evidence="1" id="KW-0696">RNA-directed RNA polymerase</keyword>
<evidence type="ECO:0000313" key="4">
    <source>
        <dbReference type="EMBL" id="DAZ90601.1"/>
    </source>
</evidence>
<dbReference type="SUPFAM" id="SSF56672">
    <property type="entry name" value="DNA/RNA polymerases"/>
    <property type="match status" value="1"/>
</dbReference>
<evidence type="ECO:0000256" key="1">
    <source>
        <dbReference type="ARBA" id="ARBA00022484"/>
    </source>
</evidence>
<dbReference type="GO" id="GO:0003968">
    <property type="term" value="F:RNA-directed RNA polymerase activity"/>
    <property type="evidence" value="ECO:0007669"/>
    <property type="project" value="UniProtKB-KW"/>
</dbReference>